<dbReference type="Proteomes" id="UP001500074">
    <property type="component" value="Unassembled WGS sequence"/>
</dbReference>
<dbReference type="SUPFAM" id="SSF53850">
    <property type="entry name" value="Periplasmic binding protein-like II"/>
    <property type="match status" value="1"/>
</dbReference>
<dbReference type="Pfam" id="PF00126">
    <property type="entry name" value="HTH_1"/>
    <property type="match status" value="1"/>
</dbReference>
<dbReference type="InterPro" id="IPR000847">
    <property type="entry name" value="LysR_HTH_N"/>
</dbReference>
<evidence type="ECO:0000313" key="7">
    <source>
        <dbReference type="Proteomes" id="UP001500074"/>
    </source>
</evidence>
<name>A0ABP9RB66_9GAMM</name>
<dbReference type="SUPFAM" id="SSF46785">
    <property type="entry name" value="Winged helix' DNA-binding domain"/>
    <property type="match status" value="1"/>
</dbReference>
<dbReference type="PANTHER" id="PTHR30419:SF8">
    <property type="entry name" value="NITROGEN ASSIMILATION TRANSCRIPTIONAL ACTIVATOR-RELATED"/>
    <property type="match status" value="1"/>
</dbReference>
<reference evidence="7" key="1">
    <citation type="journal article" date="2019" name="Int. J. Syst. Evol. Microbiol.">
        <title>The Global Catalogue of Microorganisms (GCM) 10K type strain sequencing project: providing services to taxonomists for standard genome sequencing and annotation.</title>
        <authorList>
            <consortium name="The Broad Institute Genomics Platform"/>
            <consortium name="The Broad Institute Genome Sequencing Center for Infectious Disease"/>
            <person name="Wu L."/>
            <person name="Ma J."/>
        </authorList>
    </citation>
    <scope>NUCLEOTIDE SEQUENCE [LARGE SCALE GENOMIC DNA]</scope>
    <source>
        <strain evidence="7">JCM 18472</strain>
    </source>
</reference>
<dbReference type="Gene3D" id="3.40.190.290">
    <property type="match status" value="1"/>
</dbReference>
<feature type="domain" description="HTH lysR-type" evidence="5">
    <location>
        <begin position="5"/>
        <end position="59"/>
    </location>
</feature>
<evidence type="ECO:0000313" key="6">
    <source>
        <dbReference type="EMBL" id="GAA5174428.1"/>
    </source>
</evidence>
<gene>
    <name evidence="6" type="ORF">GCM10023342_15390</name>
</gene>
<evidence type="ECO:0000256" key="4">
    <source>
        <dbReference type="ARBA" id="ARBA00023163"/>
    </source>
</evidence>
<keyword evidence="3" id="KW-0238">DNA-binding</keyword>
<evidence type="ECO:0000256" key="1">
    <source>
        <dbReference type="ARBA" id="ARBA00009437"/>
    </source>
</evidence>
<dbReference type="InterPro" id="IPR036388">
    <property type="entry name" value="WH-like_DNA-bd_sf"/>
</dbReference>
<dbReference type="InterPro" id="IPR036390">
    <property type="entry name" value="WH_DNA-bd_sf"/>
</dbReference>
<dbReference type="RefSeq" id="WP_035575290.1">
    <property type="nucleotide sequence ID" value="NZ_BAABKI010000017.1"/>
</dbReference>
<keyword evidence="4" id="KW-0804">Transcription</keyword>
<dbReference type="Pfam" id="PF03466">
    <property type="entry name" value="LysR_substrate"/>
    <property type="match status" value="1"/>
</dbReference>
<evidence type="ECO:0000256" key="2">
    <source>
        <dbReference type="ARBA" id="ARBA00023015"/>
    </source>
</evidence>
<dbReference type="PANTHER" id="PTHR30419">
    <property type="entry name" value="HTH-TYPE TRANSCRIPTIONAL REGULATOR YBHD"/>
    <property type="match status" value="1"/>
</dbReference>
<protein>
    <submittedName>
        <fullName evidence="6">LysR family transcriptional regulator</fullName>
    </submittedName>
</protein>
<evidence type="ECO:0000256" key="3">
    <source>
        <dbReference type="ARBA" id="ARBA00023125"/>
    </source>
</evidence>
<proteinExistence type="inferred from homology"/>
<dbReference type="Gene3D" id="1.10.10.10">
    <property type="entry name" value="Winged helix-like DNA-binding domain superfamily/Winged helix DNA-binding domain"/>
    <property type="match status" value="1"/>
</dbReference>
<organism evidence="6 7">
    <name type="scientific">Modicisalibacter zincidurans</name>
    <dbReference type="NCBI Taxonomy" id="1178777"/>
    <lineage>
        <taxon>Bacteria</taxon>
        <taxon>Pseudomonadati</taxon>
        <taxon>Pseudomonadota</taxon>
        <taxon>Gammaproteobacteria</taxon>
        <taxon>Oceanospirillales</taxon>
        <taxon>Halomonadaceae</taxon>
        <taxon>Modicisalibacter</taxon>
    </lineage>
</organism>
<keyword evidence="7" id="KW-1185">Reference proteome</keyword>
<dbReference type="InterPro" id="IPR005119">
    <property type="entry name" value="LysR_subst-bd"/>
</dbReference>
<comment type="caution">
    <text evidence="6">The sequence shown here is derived from an EMBL/GenBank/DDBJ whole genome shotgun (WGS) entry which is preliminary data.</text>
</comment>
<dbReference type="InterPro" id="IPR050950">
    <property type="entry name" value="HTH-type_LysR_regulators"/>
</dbReference>
<sequence>MLAELKIHQLRYVLAIVDDGGFHAAARRLHRTQPALSMAIKELEQRLGQRLFEKGATLTPFGEYCVPRFRELMSQHDRLSRDIAAQADVQAGHIDIATVPSVASRVIPRLLTEFIAAYPNIQVSLHDGNSDFVRQLVGNGEVDLGITSLWQDDDALDFTPLMHDAIGVVCREDHRFAERKTLSWQDLQGESFIRNGTSRLLEDTAAAPLLAQSAFFISNMISLTAMLEAGIGITTLPRLAFAEEHRQLRFIPLEVPRVEREIGLLKLARRSLSPAAQAMKGFILERLVNPEVRTDPTCPHTIN</sequence>
<keyword evidence="2" id="KW-0805">Transcription regulation</keyword>
<dbReference type="PROSITE" id="PS50931">
    <property type="entry name" value="HTH_LYSR"/>
    <property type="match status" value="1"/>
</dbReference>
<dbReference type="PRINTS" id="PR00039">
    <property type="entry name" value="HTHLYSR"/>
</dbReference>
<accession>A0ABP9RB66</accession>
<dbReference type="EMBL" id="BAABKI010000017">
    <property type="protein sequence ID" value="GAA5174428.1"/>
    <property type="molecule type" value="Genomic_DNA"/>
</dbReference>
<dbReference type="CDD" id="cd08440">
    <property type="entry name" value="PBP2_LTTR_like_4"/>
    <property type="match status" value="1"/>
</dbReference>
<evidence type="ECO:0000259" key="5">
    <source>
        <dbReference type="PROSITE" id="PS50931"/>
    </source>
</evidence>
<comment type="similarity">
    <text evidence="1">Belongs to the LysR transcriptional regulatory family.</text>
</comment>